<dbReference type="PROSITE" id="PS51898">
    <property type="entry name" value="TYR_RECOMBINASE"/>
    <property type="match status" value="1"/>
</dbReference>
<keyword evidence="8" id="KW-1185">Reference proteome</keyword>
<evidence type="ECO:0000256" key="1">
    <source>
        <dbReference type="ARBA" id="ARBA00022908"/>
    </source>
</evidence>
<dbReference type="GO" id="GO:0003677">
    <property type="term" value="F:DNA binding"/>
    <property type="evidence" value="ECO:0007669"/>
    <property type="project" value="UniProtKB-UniRule"/>
</dbReference>
<reference evidence="8" key="1">
    <citation type="submission" date="2016-11" db="EMBL/GenBank/DDBJ databases">
        <authorList>
            <person name="Varghese N."/>
            <person name="Submissions S."/>
        </authorList>
    </citation>
    <scope>NUCLEOTIDE SEQUENCE [LARGE SCALE GENOMIC DNA]</scope>
    <source>
        <strain evidence="8">DSM 26884</strain>
    </source>
</reference>
<dbReference type="Proteomes" id="UP000184192">
    <property type="component" value="Unassembled WGS sequence"/>
</dbReference>
<dbReference type="InterPro" id="IPR002104">
    <property type="entry name" value="Integrase_catalytic"/>
</dbReference>
<evidence type="ECO:0000256" key="3">
    <source>
        <dbReference type="ARBA" id="ARBA00023172"/>
    </source>
</evidence>
<dbReference type="eggNOG" id="COG4974">
    <property type="taxonomic scope" value="Bacteria"/>
</dbReference>
<accession>A0A1M6BNP3</accession>
<evidence type="ECO:0000313" key="7">
    <source>
        <dbReference type="EMBL" id="SHI50355.1"/>
    </source>
</evidence>
<dbReference type="EMBL" id="FQZN01000003">
    <property type="protein sequence ID" value="SHI50355.1"/>
    <property type="molecule type" value="Genomic_DNA"/>
</dbReference>
<name>A0A1M6BNP3_9BACE</name>
<dbReference type="PANTHER" id="PTHR30349:SF90">
    <property type="entry name" value="TYROSINE RECOMBINASE XERD"/>
    <property type="match status" value="1"/>
</dbReference>
<gene>
    <name evidence="7" type="ORF">SAMN05444350_10380</name>
</gene>
<organism evidence="7 8">
    <name type="scientific">Bacteroides stercorirosoris</name>
    <dbReference type="NCBI Taxonomy" id="871324"/>
    <lineage>
        <taxon>Bacteria</taxon>
        <taxon>Pseudomonadati</taxon>
        <taxon>Bacteroidota</taxon>
        <taxon>Bacteroidia</taxon>
        <taxon>Bacteroidales</taxon>
        <taxon>Bacteroidaceae</taxon>
        <taxon>Bacteroides</taxon>
    </lineage>
</organism>
<keyword evidence="2 4" id="KW-0238">DNA-binding</keyword>
<dbReference type="PROSITE" id="PS51900">
    <property type="entry name" value="CB"/>
    <property type="match status" value="1"/>
</dbReference>
<dbReference type="GO" id="GO:0015074">
    <property type="term" value="P:DNA integration"/>
    <property type="evidence" value="ECO:0007669"/>
    <property type="project" value="UniProtKB-KW"/>
</dbReference>
<keyword evidence="3" id="KW-0233">DNA recombination</keyword>
<dbReference type="InterPro" id="IPR044068">
    <property type="entry name" value="CB"/>
</dbReference>
<dbReference type="GeneID" id="92710899"/>
<sequence>MEEKNINRLLKLCDEYFLQNRHCKNYIQHCKNTWYKGILSFMNELGVEDYSPDIGQKYLQSASGALLVEKYPRVIRRGIHMLDDLFNIGRIRRRCYTKTDFPLEGEIGGLAKGFIAYLQVSGRKEHTLYNHRRHLSRLVSYLTDKSIARVAEMEESHLFSYMSAVQLEKRSVTISIKGFVRYLKNNRIIGNGLDYFLDNFKAHDKERIPSFYSEAEILRIEGIINRNTFLGKRDYAIVVLASRLGLRAADIAGLKFSHIDWQKSEIRLSTQKTGKVVELPLLAEVGNAIIDYLKNGRPHSSSENIFLLARAPYCEITSRIVSNVVQSVMRKSGIDTSQRKHGPHSLRHALATNMLGLGATMPTISEVLGHQSSETTNVYLKIDIQSLRKCVLPVPEVSKRFYEQKGGSYE</sequence>
<dbReference type="PANTHER" id="PTHR30349">
    <property type="entry name" value="PHAGE INTEGRASE-RELATED"/>
    <property type="match status" value="1"/>
</dbReference>
<dbReference type="InterPro" id="IPR011010">
    <property type="entry name" value="DNA_brk_join_enz"/>
</dbReference>
<keyword evidence="1" id="KW-0229">DNA integration</keyword>
<evidence type="ECO:0000259" key="6">
    <source>
        <dbReference type="PROSITE" id="PS51900"/>
    </source>
</evidence>
<evidence type="ECO:0000313" key="8">
    <source>
        <dbReference type="Proteomes" id="UP000184192"/>
    </source>
</evidence>
<dbReference type="InterPro" id="IPR013762">
    <property type="entry name" value="Integrase-like_cat_sf"/>
</dbReference>
<dbReference type="Gene3D" id="1.10.150.130">
    <property type="match status" value="1"/>
</dbReference>
<dbReference type="Gene3D" id="1.10.443.10">
    <property type="entry name" value="Intergrase catalytic core"/>
    <property type="match status" value="1"/>
</dbReference>
<dbReference type="InterPro" id="IPR050090">
    <property type="entry name" value="Tyrosine_recombinase_XerCD"/>
</dbReference>
<dbReference type="Pfam" id="PF00589">
    <property type="entry name" value="Phage_integrase"/>
    <property type="match status" value="1"/>
</dbReference>
<dbReference type="RefSeq" id="WP_025830739.1">
    <property type="nucleotide sequence ID" value="NZ_FQZN01000003.1"/>
</dbReference>
<evidence type="ECO:0000256" key="4">
    <source>
        <dbReference type="PROSITE-ProRule" id="PRU01248"/>
    </source>
</evidence>
<evidence type="ECO:0000256" key="2">
    <source>
        <dbReference type="ARBA" id="ARBA00023125"/>
    </source>
</evidence>
<feature type="domain" description="Core-binding (CB)" evidence="6">
    <location>
        <begin position="105"/>
        <end position="184"/>
    </location>
</feature>
<dbReference type="SUPFAM" id="SSF56349">
    <property type="entry name" value="DNA breaking-rejoining enzymes"/>
    <property type="match status" value="1"/>
</dbReference>
<evidence type="ECO:0000259" key="5">
    <source>
        <dbReference type="PROSITE" id="PS51898"/>
    </source>
</evidence>
<dbReference type="CDD" id="cd01188">
    <property type="entry name" value="INT_RitA_C_like"/>
    <property type="match status" value="1"/>
</dbReference>
<dbReference type="AlphaFoldDB" id="A0A1M6BNP3"/>
<dbReference type="GO" id="GO:0006310">
    <property type="term" value="P:DNA recombination"/>
    <property type="evidence" value="ECO:0007669"/>
    <property type="project" value="UniProtKB-KW"/>
</dbReference>
<protein>
    <submittedName>
        <fullName evidence="7">Site-specific recombinase XerD</fullName>
    </submittedName>
</protein>
<dbReference type="InterPro" id="IPR010998">
    <property type="entry name" value="Integrase_recombinase_N"/>
</dbReference>
<feature type="domain" description="Tyr recombinase" evidence="5">
    <location>
        <begin position="207"/>
        <end position="392"/>
    </location>
</feature>
<proteinExistence type="predicted"/>